<evidence type="ECO:0000313" key="2">
    <source>
        <dbReference type="Proteomes" id="UP000000425"/>
    </source>
</evidence>
<proteinExistence type="predicted"/>
<dbReference type="Proteomes" id="UP000000425">
    <property type="component" value="Chromosome"/>
</dbReference>
<gene>
    <name evidence="1" type="ordered locus">NMB1535</name>
</gene>
<dbReference type="PIR" id="C81072">
    <property type="entry name" value="C81072"/>
</dbReference>
<dbReference type="EMBL" id="AE002098">
    <property type="protein sequence ID" value="AAF41890.1"/>
    <property type="molecule type" value="Genomic_DNA"/>
</dbReference>
<protein>
    <submittedName>
        <fullName evidence="1">Uncharacterized protein</fullName>
    </submittedName>
</protein>
<dbReference type="KEGG" id="nme:NMB1535"/>
<dbReference type="PaxDb" id="122586-NMB1535"/>
<dbReference type="InParanoid" id="Q9JYK9"/>
<organism evidence="1 2">
    <name type="scientific">Neisseria meningitidis serogroup B (strain ATCC BAA-335 / MC58)</name>
    <dbReference type="NCBI Taxonomy" id="122586"/>
    <lineage>
        <taxon>Bacteria</taxon>
        <taxon>Pseudomonadati</taxon>
        <taxon>Pseudomonadota</taxon>
        <taxon>Betaproteobacteria</taxon>
        <taxon>Neisseriales</taxon>
        <taxon>Neisseriaceae</taxon>
        <taxon>Neisseria</taxon>
    </lineage>
</organism>
<reference evidence="1 2" key="1">
    <citation type="journal article" date="2000" name="Science">
        <title>Complete genome sequence of Neisseria meningitidis serogroup B strain MC58.</title>
        <authorList>
            <person name="Tettelin H."/>
            <person name="Saunders N.J."/>
            <person name="Heidelberg J."/>
            <person name="Jeffries A.C."/>
            <person name="Nelson K.E."/>
            <person name="Eisen J.A."/>
            <person name="Ketchum K.A."/>
            <person name="Hood D.W."/>
            <person name="Peden J.F."/>
            <person name="Dodson R.J."/>
            <person name="Nelson W.C."/>
            <person name="Gwinn M.L."/>
            <person name="DeBoy R."/>
            <person name="Peterson J.D."/>
            <person name="Hickey E.K."/>
            <person name="Haft D.H."/>
            <person name="Salzberg S.L."/>
            <person name="White O."/>
            <person name="Fleischmann R.D."/>
            <person name="Dougherty B.A."/>
            <person name="Mason T."/>
            <person name="Ciecko A."/>
            <person name="Parksey D.S."/>
            <person name="Blair E."/>
            <person name="Cittone H."/>
            <person name="Clark E.B."/>
            <person name="Cotton M.D."/>
            <person name="Utterback T.R."/>
            <person name="Khouri H."/>
            <person name="Qin H."/>
            <person name="Vamathevan J."/>
            <person name="Gill J."/>
            <person name="Scarlato V."/>
            <person name="Masignani V."/>
            <person name="Pizza M."/>
            <person name="Grandi G."/>
            <person name="Sun L."/>
            <person name="Smith H.O."/>
            <person name="Fraser C.M."/>
            <person name="Moxon E.R."/>
            <person name="Rappuoli R."/>
            <person name="Venter J.C."/>
        </authorList>
    </citation>
    <scope>NUCLEOTIDE SEQUENCE [LARGE SCALE GENOMIC DNA]</scope>
    <source>
        <strain evidence="2">ATCC BAA-335 / MC58</strain>
    </source>
</reference>
<keyword evidence="2" id="KW-1185">Reference proteome</keyword>
<evidence type="ECO:0000313" key="1">
    <source>
        <dbReference type="EMBL" id="AAF41890.1"/>
    </source>
</evidence>
<name>Q9JYK9_NEIMB</name>
<dbReference type="HOGENOM" id="CLU_1676003_0_0_4"/>
<dbReference type="AlphaFoldDB" id="Q9JYK9"/>
<accession>Q9JYK9</accession>
<dbReference type="STRING" id="122586.NMB1535"/>
<sequence length="157" mass="18931">MFTQIPVYILCAMPSNQVCQCLRQFGMPFFQLCRRRTETLQRSLTQMQGIGFRRFFRFRDQPDRNRAYRSIKPCQLRQYRRCNHFQARCRHIVCRQKDKPAVFDTCRLKMRVQVGRQQFFHGGIQPPPLSRLFQKSGKQRVPPAQLFQIHKTYTQKD</sequence>